<evidence type="ECO:0000256" key="2">
    <source>
        <dbReference type="SAM" id="SignalP"/>
    </source>
</evidence>
<proteinExistence type="predicted"/>
<dbReference type="Proteomes" id="UP000649753">
    <property type="component" value="Unassembled WGS sequence"/>
</dbReference>
<protein>
    <recommendedName>
        <fullName evidence="5">DUF4878 domain-containing protein</fullName>
    </recommendedName>
</protein>
<comment type="caution">
    <text evidence="3">The sequence shown here is derived from an EMBL/GenBank/DDBJ whole genome shotgun (WGS) entry which is preliminary data.</text>
</comment>
<reference evidence="3" key="1">
    <citation type="submission" date="2020-10" db="EMBL/GenBank/DDBJ databases">
        <title>Sequencing the genomes of 1000 actinobacteria strains.</title>
        <authorList>
            <person name="Klenk H.-P."/>
        </authorList>
    </citation>
    <scope>NUCLEOTIDE SEQUENCE</scope>
    <source>
        <strain evidence="3">DSM 46832</strain>
    </source>
</reference>
<keyword evidence="2" id="KW-0732">Signal</keyword>
<dbReference type="RefSeq" id="WP_192771338.1">
    <property type="nucleotide sequence ID" value="NZ_JADBEB010000001.1"/>
</dbReference>
<evidence type="ECO:0000256" key="1">
    <source>
        <dbReference type="SAM" id="MobiDB-lite"/>
    </source>
</evidence>
<feature type="region of interest" description="Disordered" evidence="1">
    <location>
        <begin position="145"/>
        <end position="167"/>
    </location>
</feature>
<gene>
    <name evidence="3" type="ORF">H4W31_008068</name>
</gene>
<dbReference type="EMBL" id="JADBEB010000001">
    <property type="protein sequence ID" value="MBE1492430.1"/>
    <property type="molecule type" value="Genomic_DNA"/>
</dbReference>
<evidence type="ECO:0000313" key="3">
    <source>
        <dbReference type="EMBL" id="MBE1492430.1"/>
    </source>
</evidence>
<accession>A0A927MJR9</accession>
<name>A0A927MJR9_9ACTN</name>
<evidence type="ECO:0008006" key="5">
    <source>
        <dbReference type="Google" id="ProtNLM"/>
    </source>
</evidence>
<evidence type="ECO:0000313" key="4">
    <source>
        <dbReference type="Proteomes" id="UP000649753"/>
    </source>
</evidence>
<keyword evidence="4" id="KW-1185">Reference proteome</keyword>
<dbReference type="AlphaFoldDB" id="A0A927MJR9"/>
<dbReference type="PROSITE" id="PS51257">
    <property type="entry name" value="PROKAR_LIPOPROTEIN"/>
    <property type="match status" value="1"/>
</dbReference>
<organism evidence="3 4">
    <name type="scientific">Plantactinospora soyae</name>
    <dbReference type="NCBI Taxonomy" id="1544732"/>
    <lineage>
        <taxon>Bacteria</taxon>
        <taxon>Bacillati</taxon>
        <taxon>Actinomycetota</taxon>
        <taxon>Actinomycetes</taxon>
        <taxon>Micromonosporales</taxon>
        <taxon>Micromonosporaceae</taxon>
        <taxon>Plantactinospora</taxon>
    </lineage>
</organism>
<feature type="signal peptide" evidence="2">
    <location>
        <begin position="1"/>
        <end position="23"/>
    </location>
</feature>
<feature type="chain" id="PRO_5038930611" description="DUF4878 domain-containing protein" evidence="2">
    <location>
        <begin position="24"/>
        <end position="167"/>
    </location>
</feature>
<sequence length="167" mass="17293">MLVVRRRAAGVAMVLAMLPLSLTGCGLLEVFGQDPDVTPTPVDDGPDRARERVQTYLDAMKAKSVADGREQLCAPLQEAFDQAATGPNGDFAKHFSVSAATITDVRAEGADQEVSTSITVKVGTRSTPTKILFTVARAGGQWCIAKEAPGGNTPPSPSGEPTPAAGA</sequence>